<protein>
    <submittedName>
        <fullName evidence="2">Uncharacterized protein</fullName>
    </submittedName>
</protein>
<keyword evidence="1" id="KW-0812">Transmembrane</keyword>
<dbReference type="EMBL" id="JACHIT010000001">
    <property type="protein sequence ID" value="MBB5914329.1"/>
    <property type="molecule type" value="Genomic_DNA"/>
</dbReference>
<feature type="transmembrane region" description="Helical" evidence="1">
    <location>
        <begin position="42"/>
        <end position="58"/>
    </location>
</feature>
<organism evidence="2 3">
    <name type="scientific">Nocardia transvalensis</name>
    <dbReference type="NCBI Taxonomy" id="37333"/>
    <lineage>
        <taxon>Bacteria</taxon>
        <taxon>Bacillati</taxon>
        <taxon>Actinomycetota</taxon>
        <taxon>Actinomycetes</taxon>
        <taxon>Mycobacteriales</taxon>
        <taxon>Nocardiaceae</taxon>
        <taxon>Nocardia</taxon>
    </lineage>
</organism>
<keyword evidence="3" id="KW-1185">Reference proteome</keyword>
<keyword evidence="1" id="KW-0472">Membrane</keyword>
<evidence type="ECO:0000256" key="1">
    <source>
        <dbReference type="SAM" id="Phobius"/>
    </source>
</evidence>
<reference evidence="2 3" key="1">
    <citation type="submission" date="2020-08" db="EMBL/GenBank/DDBJ databases">
        <title>Sequencing the genomes of 1000 actinobacteria strains.</title>
        <authorList>
            <person name="Klenk H.-P."/>
        </authorList>
    </citation>
    <scope>NUCLEOTIDE SEQUENCE [LARGE SCALE GENOMIC DNA]</scope>
    <source>
        <strain evidence="2 3">DSM 43582</strain>
    </source>
</reference>
<dbReference type="RefSeq" id="WP_157185654.1">
    <property type="nucleotide sequence ID" value="NZ_JACHIT010000001.1"/>
</dbReference>
<evidence type="ECO:0000313" key="3">
    <source>
        <dbReference type="Proteomes" id="UP000540412"/>
    </source>
</evidence>
<gene>
    <name evidence="2" type="ORF">BJY24_003196</name>
</gene>
<name>A0A7W9UIF2_9NOCA</name>
<dbReference type="Proteomes" id="UP000540412">
    <property type="component" value="Unassembled WGS sequence"/>
</dbReference>
<evidence type="ECO:0000313" key="2">
    <source>
        <dbReference type="EMBL" id="MBB5914329.1"/>
    </source>
</evidence>
<proteinExistence type="predicted"/>
<comment type="caution">
    <text evidence="2">The sequence shown here is derived from an EMBL/GenBank/DDBJ whole genome shotgun (WGS) entry which is preliminary data.</text>
</comment>
<accession>A0A7W9UIF2</accession>
<sequence>MSAPKIPFEENLPPPRSPLHPVLAVAVSAGLGAGVGFVSGDWPSAVTVFVTSAGLLGARQMRERRRRTDDGGE</sequence>
<keyword evidence="1" id="KW-1133">Transmembrane helix</keyword>
<dbReference type="AlphaFoldDB" id="A0A7W9UIF2"/>